<dbReference type="InterPro" id="IPR050482">
    <property type="entry name" value="Sensor_HK_TwoCompSys"/>
</dbReference>
<keyword evidence="8" id="KW-0902">Two-component regulatory system</keyword>
<sequence length="367" mass="39175">MVVAVTENRGTATTAILAALAFGGSLLPAGARSVSYFQLPVPDLLQGVALGLLAAAAVLLNPRLWPLFVLTVVAWLLRSTWPVLMITSYLTASTYHRSPKLIGYGVAATALALAPITPSPDLPSMIGGAGLFVWLPIALGLWLDDRRQLLAGLRERAAQLEREQAVRAGQARAEERARIARDMHDVVAHRVSLMVLHAGALEMNAKDDYTAGEAELIRITGKDALAQLRQVLGVLKSSPVDGSPGDLDRLLDHTRSAGVQVSRRDEGQPRELSPIIASTVFRVVQEALTNVHKHAQAPTTVVLRYLPDAVEVEVVNERPARTPDPLPGSGMGLVGLRERVELLGGGFSAGPRDGGFTVTAHLPEEAE</sequence>
<feature type="transmembrane region" description="Helical" evidence="9">
    <location>
        <begin position="12"/>
        <end position="31"/>
    </location>
</feature>
<keyword evidence="13" id="KW-1185">Reference proteome</keyword>
<feature type="transmembrane region" description="Helical" evidence="9">
    <location>
        <begin position="43"/>
        <end position="61"/>
    </location>
</feature>
<dbReference type="GO" id="GO:0016020">
    <property type="term" value="C:membrane"/>
    <property type="evidence" value="ECO:0007669"/>
    <property type="project" value="InterPro"/>
</dbReference>
<proteinExistence type="predicted"/>
<keyword evidence="9" id="KW-0812">Transmembrane</keyword>
<keyword evidence="9" id="KW-1133">Transmembrane helix</keyword>
<dbReference type="InterPro" id="IPR011712">
    <property type="entry name" value="Sig_transdc_His_kin_sub3_dim/P"/>
</dbReference>
<dbReference type="Gene3D" id="1.20.5.1930">
    <property type="match status" value="1"/>
</dbReference>
<evidence type="ECO:0000259" key="10">
    <source>
        <dbReference type="Pfam" id="PF02518"/>
    </source>
</evidence>
<evidence type="ECO:0000256" key="2">
    <source>
        <dbReference type="ARBA" id="ARBA00012438"/>
    </source>
</evidence>
<evidence type="ECO:0000256" key="9">
    <source>
        <dbReference type="SAM" id="Phobius"/>
    </source>
</evidence>
<dbReference type="GO" id="GO:0000155">
    <property type="term" value="F:phosphorelay sensor kinase activity"/>
    <property type="evidence" value="ECO:0007669"/>
    <property type="project" value="InterPro"/>
</dbReference>
<feature type="domain" description="Signal transduction histidine kinase subgroup 3 dimerisation and phosphoacceptor" evidence="11">
    <location>
        <begin position="175"/>
        <end position="237"/>
    </location>
</feature>
<evidence type="ECO:0000256" key="7">
    <source>
        <dbReference type="ARBA" id="ARBA00022840"/>
    </source>
</evidence>
<evidence type="ECO:0000256" key="6">
    <source>
        <dbReference type="ARBA" id="ARBA00022777"/>
    </source>
</evidence>
<feature type="transmembrane region" description="Helical" evidence="9">
    <location>
        <begin position="124"/>
        <end position="143"/>
    </location>
</feature>
<keyword evidence="9" id="KW-0472">Membrane</keyword>
<reference evidence="12 13" key="1">
    <citation type="submission" date="2018-08" db="EMBL/GenBank/DDBJ databases">
        <title>Genomic Encyclopedia of Archaeal and Bacterial Type Strains, Phase II (KMG-II): from individual species to whole genera.</title>
        <authorList>
            <person name="Goeker M."/>
        </authorList>
    </citation>
    <scope>NUCLEOTIDE SEQUENCE [LARGE SCALE GENOMIC DNA]</scope>
    <source>
        <strain evidence="12 13">DSM 45791</strain>
    </source>
</reference>
<dbReference type="SUPFAM" id="SSF55874">
    <property type="entry name" value="ATPase domain of HSP90 chaperone/DNA topoisomerase II/histidine kinase"/>
    <property type="match status" value="1"/>
</dbReference>
<feature type="transmembrane region" description="Helical" evidence="9">
    <location>
        <begin position="67"/>
        <end position="89"/>
    </location>
</feature>
<keyword evidence="7" id="KW-0067">ATP-binding</keyword>
<dbReference type="Gene3D" id="3.30.565.10">
    <property type="entry name" value="Histidine kinase-like ATPase, C-terminal domain"/>
    <property type="match status" value="1"/>
</dbReference>
<dbReference type="CDD" id="cd16917">
    <property type="entry name" value="HATPase_UhpB-NarQ-NarX-like"/>
    <property type="match status" value="1"/>
</dbReference>
<keyword evidence="5" id="KW-0547">Nucleotide-binding</keyword>
<feature type="domain" description="Histidine kinase/HSP90-like ATPase" evidence="10">
    <location>
        <begin position="279"/>
        <end position="365"/>
    </location>
</feature>
<evidence type="ECO:0000313" key="13">
    <source>
        <dbReference type="Proteomes" id="UP000256269"/>
    </source>
</evidence>
<evidence type="ECO:0000256" key="4">
    <source>
        <dbReference type="ARBA" id="ARBA00022679"/>
    </source>
</evidence>
<accession>A0A3E0GZS8</accession>
<dbReference type="AlphaFoldDB" id="A0A3E0GZS8"/>
<dbReference type="EMBL" id="QUNO01000020">
    <property type="protein sequence ID" value="REH33143.1"/>
    <property type="molecule type" value="Genomic_DNA"/>
</dbReference>
<keyword evidence="6 12" id="KW-0418">Kinase</keyword>
<dbReference type="GO" id="GO:0046983">
    <property type="term" value="F:protein dimerization activity"/>
    <property type="evidence" value="ECO:0007669"/>
    <property type="project" value="InterPro"/>
</dbReference>
<dbReference type="PANTHER" id="PTHR24421">
    <property type="entry name" value="NITRATE/NITRITE SENSOR PROTEIN NARX-RELATED"/>
    <property type="match status" value="1"/>
</dbReference>
<dbReference type="Proteomes" id="UP000256269">
    <property type="component" value="Unassembled WGS sequence"/>
</dbReference>
<dbReference type="InterPro" id="IPR036890">
    <property type="entry name" value="HATPase_C_sf"/>
</dbReference>
<evidence type="ECO:0000256" key="1">
    <source>
        <dbReference type="ARBA" id="ARBA00000085"/>
    </source>
</evidence>
<keyword evidence="3" id="KW-0597">Phosphoprotein</keyword>
<evidence type="ECO:0000259" key="11">
    <source>
        <dbReference type="Pfam" id="PF07730"/>
    </source>
</evidence>
<dbReference type="Pfam" id="PF07730">
    <property type="entry name" value="HisKA_3"/>
    <property type="match status" value="1"/>
</dbReference>
<evidence type="ECO:0000256" key="8">
    <source>
        <dbReference type="ARBA" id="ARBA00023012"/>
    </source>
</evidence>
<evidence type="ECO:0000256" key="3">
    <source>
        <dbReference type="ARBA" id="ARBA00022553"/>
    </source>
</evidence>
<gene>
    <name evidence="12" type="ORF">BCF44_120215</name>
</gene>
<dbReference type="GO" id="GO:0005524">
    <property type="term" value="F:ATP binding"/>
    <property type="evidence" value="ECO:0007669"/>
    <property type="project" value="UniProtKB-KW"/>
</dbReference>
<evidence type="ECO:0000313" key="12">
    <source>
        <dbReference type="EMBL" id="REH33143.1"/>
    </source>
</evidence>
<dbReference type="Pfam" id="PF02518">
    <property type="entry name" value="HATPase_c"/>
    <property type="match status" value="1"/>
</dbReference>
<dbReference type="OrthoDB" id="227596at2"/>
<comment type="caution">
    <text evidence="12">The sequence shown here is derived from an EMBL/GenBank/DDBJ whole genome shotgun (WGS) entry which is preliminary data.</text>
</comment>
<name>A0A3E0GZS8_9PSEU</name>
<dbReference type="EC" id="2.7.13.3" evidence="2"/>
<comment type="catalytic activity">
    <reaction evidence="1">
        <text>ATP + protein L-histidine = ADP + protein N-phospho-L-histidine.</text>
        <dbReference type="EC" id="2.7.13.3"/>
    </reaction>
</comment>
<dbReference type="InterPro" id="IPR003594">
    <property type="entry name" value="HATPase_dom"/>
</dbReference>
<evidence type="ECO:0000256" key="5">
    <source>
        <dbReference type="ARBA" id="ARBA00022741"/>
    </source>
</evidence>
<dbReference type="PANTHER" id="PTHR24421:SF10">
    <property type="entry name" value="NITRATE_NITRITE SENSOR PROTEIN NARQ"/>
    <property type="match status" value="1"/>
</dbReference>
<keyword evidence="4" id="KW-0808">Transferase</keyword>
<protein>
    <recommendedName>
        <fullName evidence="2">histidine kinase</fullName>
        <ecNumber evidence="2">2.7.13.3</ecNumber>
    </recommendedName>
</protein>
<organism evidence="12 13">
    <name type="scientific">Kutzneria buriramensis</name>
    <dbReference type="NCBI Taxonomy" id="1045776"/>
    <lineage>
        <taxon>Bacteria</taxon>
        <taxon>Bacillati</taxon>
        <taxon>Actinomycetota</taxon>
        <taxon>Actinomycetes</taxon>
        <taxon>Pseudonocardiales</taxon>
        <taxon>Pseudonocardiaceae</taxon>
        <taxon>Kutzneria</taxon>
    </lineage>
</organism>